<protein>
    <submittedName>
        <fullName evidence="2">2014_t:CDS:1</fullName>
    </submittedName>
</protein>
<proteinExistence type="predicted"/>
<gene>
    <name evidence="2" type="ORF">FWILDA_LOCUS14278</name>
</gene>
<reference evidence="2" key="1">
    <citation type="submission" date="2022-08" db="EMBL/GenBank/DDBJ databases">
        <authorList>
            <person name="Kallberg Y."/>
            <person name="Tangrot J."/>
            <person name="Rosling A."/>
        </authorList>
    </citation>
    <scope>NUCLEOTIDE SEQUENCE</scope>
    <source>
        <strain evidence="2">Wild A</strain>
    </source>
</reference>
<dbReference type="EMBL" id="CAMKVN010006076">
    <property type="protein sequence ID" value="CAI2189836.1"/>
    <property type="molecule type" value="Genomic_DNA"/>
</dbReference>
<name>A0A9W4T476_9GLOM</name>
<evidence type="ECO:0000313" key="2">
    <source>
        <dbReference type="EMBL" id="CAI2189836.1"/>
    </source>
</evidence>
<comment type="caution">
    <text evidence="2">The sequence shown here is derived from an EMBL/GenBank/DDBJ whole genome shotgun (WGS) entry which is preliminary data.</text>
</comment>
<dbReference type="Proteomes" id="UP001153678">
    <property type="component" value="Unassembled WGS sequence"/>
</dbReference>
<accession>A0A9W4T476</accession>
<dbReference type="AlphaFoldDB" id="A0A9W4T476"/>
<dbReference type="GO" id="GO:0003676">
    <property type="term" value="F:nucleic acid binding"/>
    <property type="evidence" value="ECO:0007669"/>
    <property type="project" value="InterPro"/>
</dbReference>
<dbReference type="Gene3D" id="3.30.420.10">
    <property type="entry name" value="Ribonuclease H-like superfamily/Ribonuclease H"/>
    <property type="match status" value="1"/>
</dbReference>
<dbReference type="InterPro" id="IPR038717">
    <property type="entry name" value="Tc1-like_DDE_dom"/>
</dbReference>
<organism evidence="2 3">
    <name type="scientific">Funneliformis geosporum</name>
    <dbReference type="NCBI Taxonomy" id="1117311"/>
    <lineage>
        <taxon>Eukaryota</taxon>
        <taxon>Fungi</taxon>
        <taxon>Fungi incertae sedis</taxon>
        <taxon>Mucoromycota</taxon>
        <taxon>Glomeromycotina</taxon>
        <taxon>Glomeromycetes</taxon>
        <taxon>Glomerales</taxon>
        <taxon>Glomeraceae</taxon>
        <taxon>Funneliformis</taxon>
    </lineage>
</organism>
<dbReference type="Pfam" id="PF13358">
    <property type="entry name" value="DDE_3"/>
    <property type="match status" value="1"/>
</dbReference>
<sequence>MSTTYEQAIKSLELARRLALGSQFTTTKKIKPEDKLIIRTLKKYGKLSDSYKKLKANEINQLKEQAKDLEPNPVEKKLIKIVISSHGVYSVMRKVLMDYIRVATSRLELRQDLNKEVASILSSYEQKSELQKLAKEGCASCKEAIVNRTPQQEQDLKDKKQELAEDNCLLLMRKEKFKGIKTPTPQHLKELKQRGYTQKDIATVYGVSERTGSRKSYTQQKMANYLSKKSGEEIKQLNHLQKISKFKKLIPNLPQTRIIAIDECGFHLNETPRYGYSHKSSRAGYTKPELIQGGMKTENFHNFLTNLKLHSESKHYLIMDNLRVHKAKQACIKLGLNPIRELLASKNIETLFLPPYTPEMNPVEYCFNLIRQWVEKNKPRTYEKLKLVIAKIGIKAIKPEEVKKLNRKFYEEKCRETSNEN</sequence>
<evidence type="ECO:0000259" key="1">
    <source>
        <dbReference type="Pfam" id="PF13358"/>
    </source>
</evidence>
<dbReference type="OrthoDB" id="2266637at2759"/>
<evidence type="ECO:0000313" key="3">
    <source>
        <dbReference type="Proteomes" id="UP001153678"/>
    </source>
</evidence>
<dbReference type="InterPro" id="IPR036397">
    <property type="entry name" value="RNaseH_sf"/>
</dbReference>
<keyword evidence="3" id="KW-1185">Reference proteome</keyword>
<feature type="domain" description="Tc1-like transposase DDE" evidence="1">
    <location>
        <begin position="290"/>
        <end position="386"/>
    </location>
</feature>